<keyword evidence="2" id="KW-0812">Transmembrane</keyword>
<gene>
    <name evidence="3" type="ORF">EJ03DRAFT_253311</name>
</gene>
<dbReference type="EMBL" id="ML995842">
    <property type="protein sequence ID" value="KAF2768601.1"/>
    <property type="molecule type" value="Genomic_DNA"/>
</dbReference>
<accession>A0A6G1L6N8</accession>
<dbReference type="AlphaFoldDB" id="A0A6G1L6N8"/>
<keyword evidence="2" id="KW-1133">Transmembrane helix</keyword>
<feature type="region of interest" description="Disordered" evidence="1">
    <location>
        <begin position="1"/>
        <end position="88"/>
    </location>
</feature>
<feature type="compositionally biased region" description="Basic and acidic residues" evidence="1">
    <location>
        <begin position="47"/>
        <end position="60"/>
    </location>
</feature>
<feature type="compositionally biased region" description="Polar residues" evidence="1">
    <location>
        <begin position="1"/>
        <end position="26"/>
    </location>
</feature>
<feature type="non-terminal residue" evidence="3">
    <location>
        <position position="1"/>
    </location>
</feature>
<reference evidence="3" key="1">
    <citation type="journal article" date="2020" name="Stud. Mycol.">
        <title>101 Dothideomycetes genomes: a test case for predicting lifestyles and emergence of pathogens.</title>
        <authorList>
            <person name="Haridas S."/>
            <person name="Albert R."/>
            <person name="Binder M."/>
            <person name="Bloem J."/>
            <person name="Labutti K."/>
            <person name="Salamov A."/>
            <person name="Andreopoulos B."/>
            <person name="Baker S."/>
            <person name="Barry K."/>
            <person name="Bills G."/>
            <person name="Bluhm B."/>
            <person name="Cannon C."/>
            <person name="Castanera R."/>
            <person name="Culley D."/>
            <person name="Daum C."/>
            <person name="Ezra D."/>
            <person name="Gonzalez J."/>
            <person name="Henrissat B."/>
            <person name="Kuo A."/>
            <person name="Liang C."/>
            <person name="Lipzen A."/>
            <person name="Lutzoni F."/>
            <person name="Magnuson J."/>
            <person name="Mondo S."/>
            <person name="Nolan M."/>
            <person name="Ohm R."/>
            <person name="Pangilinan J."/>
            <person name="Park H.-J."/>
            <person name="Ramirez L."/>
            <person name="Alfaro M."/>
            <person name="Sun H."/>
            <person name="Tritt A."/>
            <person name="Yoshinaga Y."/>
            <person name="Zwiers L.-H."/>
            <person name="Turgeon B."/>
            <person name="Goodwin S."/>
            <person name="Spatafora J."/>
            <person name="Crous P."/>
            <person name="Grigoriev I."/>
        </authorList>
    </citation>
    <scope>NUCLEOTIDE SEQUENCE</scope>
    <source>
        <strain evidence="3">CBS 116005</strain>
    </source>
</reference>
<proteinExistence type="predicted"/>
<evidence type="ECO:0000256" key="1">
    <source>
        <dbReference type="SAM" id="MobiDB-lite"/>
    </source>
</evidence>
<evidence type="ECO:0000313" key="3">
    <source>
        <dbReference type="EMBL" id="KAF2768601.1"/>
    </source>
</evidence>
<organism evidence="3 4">
    <name type="scientific">Teratosphaeria nubilosa</name>
    <dbReference type="NCBI Taxonomy" id="161662"/>
    <lineage>
        <taxon>Eukaryota</taxon>
        <taxon>Fungi</taxon>
        <taxon>Dikarya</taxon>
        <taxon>Ascomycota</taxon>
        <taxon>Pezizomycotina</taxon>
        <taxon>Dothideomycetes</taxon>
        <taxon>Dothideomycetidae</taxon>
        <taxon>Mycosphaerellales</taxon>
        <taxon>Teratosphaeriaceae</taxon>
        <taxon>Teratosphaeria</taxon>
    </lineage>
</organism>
<evidence type="ECO:0000313" key="4">
    <source>
        <dbReference type="Proteomes" id="UP000799436"/>
    </source>
</evidence>
<keyword evidence="4" id="KW-1185">Reference proteome</keyword>
<name>A0A6G1L6N8_9PEZI</name>
<sequence>QQTVSGMFGSFSSVESGSTFATTPPSSVDLEKSSIASEQAPSRASRASRDPEKAMSHARNESQQMHYAGDSGSLSDANEEGGASGGRRSQEDNAVKILFFLSGPCVLLSVLNTMWTCLSLFITVLSQPVRICARRLSFGQQLAGLLGPALNLQLRCIYTPLPPHANEDTSYHTPMLITVHMLSPFMSLGVMFMAWVLAAYWLCSAILGDPAGMDKRDDGRDTVLGIRRWWEKWLMRSIVE</sequence>
<protein>
    <submittedName>
        <fullName evidence="3">Uncharacterized protein</fullName>
    </submittedName>
</protein>
<keyword evidence="2" id="KW-0472">Membrane</keyword>
<dbReference type="Proteomes" id="UP000799436">
    <property type="component" value="Unassembled WGS sequence"/>
</dbReference>
<feature type="non-terminal residue" evidence="3">
    <location>
        <position position="240"/>
    </location>
</feature>
<feature type="transmembrane region" description="Helical" evidence="2">
    <location>
        <begin position="185"/>
        <end position="207"/>
    </location>
</feature>
<feature type="transmembrane region" description="Helical" evidence="2">
    <location>
        <begin position="97"/>
        <end position="122"/>
    </location>
</feature>
<evidence type="ECO:0000256" key="2">
    <source>
        <dbReference type="SAM" id="Phobius"/>
    </source>
</evidence>
<dbReference type="OrthoDB" id="5420214at2759"/>